<dbReference type="InterPro" id="IPR006342">
    <property type="entry name" value="FkbM_mtfrase"/>
</dbReference>
<proteinExistence type="predicted"/>
<dbReference type="InterPro" id="IPR029063">
    <property type="entry name" value="SAM-dependent_MTases_sf"/>
</dbReference>
<reference evidence="2" key="1">
    <citation type="journal article" date="2020" name="Nature">
        <title>Giant virus diversity and host interactions through global metagenomics.</title>
        <authorList>
            <person name="Schulz F."/>
            <person name="Roux S."/>
            <person name="Paez-Espino D."/>
            <person name="Jungbluth S."/>
            <person name="Walsh D.A."/>
            <person name="Denef V.J."/>
            <person name="McMahon K.D."/>
            <person name="Konstantinidis K.T."/>
            <person name="Eloe-Fadrosh E.A."/>
            <person name="Kyrpides N.C."/>
            <person name="Woyke T."/>
        </authorList>
    </citation>
    <scope>NUCLEOTIDE SEQUENCE</scope>
    <source>
        <strain evidence="2">GVMAG-M-3300023174-130</strain>
    </source>
</reference>
<sequence length="280" mass="32587">MSFLDFIEIGTSDFETEIQKNDKKIGVSIEPIKYYLNRLPDKQDCIKLNMGISDYNGKCLVNYLSEETIMRYALPHWVRGCNSINTYHKVVSELCKDKGINIENISQQDEVDVMTLYEIMTKLSINGLYFLKIDTEGHDTVILKKFYEEIQNNIYLPHVIQFESNILSSSDDVNNIISLFSNKGYDLISKNTDTILKLNLKNVKNKTMFTNEIKKYYIMDYPLNYNLNSLSHENTLESAKEYCIKHNCSGITLQDGIYQVRDGAHINYFDDCNIMSWIYI</sequence>
<dbReference type="AlphaFoldDB" id="A0A6C0D922"/>
<feature type="domain" description="Methyltransferase FkbM" evidence="1">
    <location>
        <begin position="18"/>
        <end position="186"/>
    </location>
</feature>
<evidence type="ECO:0000259" key="1">
    <source>
        <dbReference type="Pfam" id="PF05050"/>
    </source>
</evidence>
<dbReference type="Pfam" id="PF05050">
    <property type="entry name" value="Methyltransf_21"/>
    <property type="match status" value="1"/>
</dbReference>
<protein>
    <recommendedName>
        <fullName evidence="1">Methyltransferase FkbM domain-containing protein</fullName>
    </recommendedName>
</protein>
<accession>A0A6C0D922</accession>
<evidence type="ECO:0000313" key="2">
    <source>
        <dbReference type="EMBL" id="QHT12830.1"/>
    </source>
</evidence>
<dbReference type="EMBL" id="MN739551">
    <property type="protein sequence ID" value="QHT12830.1"/>
    <property type="molecule type" value="Genomic_DNA"/>
</dbReference>
<dbReference type="Gene3D" id="3.40.50.150">
    <property type="entry name" value="Vaccinia Virus protein VP39"/>
    <property type="match status" value="1"/>
</dbReference>
<dbReference type="SUPFAM" id="SSF53335">
    <property type="entry name" value="S-adenosyl-L-methionine-dependent methyltransferases"/>
    <property type="match status" value="1"/>
</dbReference>
<organism evidence="2">
    <name type="scientific">viral metagenome</name>
    <dbReference type="NCBI Taxonomy" id="1070528"/>
    <lineage>
        <taxon>unclassified sequences</taxon>
        <taxon>metagenomes</taxon>
        <taxon>organismal metagenomes</taxon>
    </lineage>
</organism>
<name>A0A6C0D922_9ZZZZ</name>